<organism evidence="5 6">
    <name type="scientific">Vreelandella aquamarina</name>
    <dbReference type="NCBI Taxonomy" id="77097"/>
    <lineage>
        <taxon>Bacteria</taxon>
        <taxon>Pseudomonadati</taxon>
        <taxon>Pseudomonadota</taxon>
        <taxon>Gammaproteobacteria</taxon>
        <taxon>Oceanospirillales</taxon>
        <taxon>Halomonadaceae</taxon>
        <taxon>Vreelandella</taxon>
    </lineage>
</organism>
<dbReference type="Proteomes" id="UP000503197">
    <property type="component" value="Chromosome"/>
</dbReference>
<dbReference type="InterPro" id="IPR011711">
    <property type="entry name" value="GntR_C"/>
</dbReference>
<keyword evidence="2" id="KW-0238">DNA-binding</keyword>
<dbReference type="SUPFAM" id="SSF48008">
    <property type="entry name" value="GntR ligand-binding domain-like"/>
    <property type="match status" value="1"/>
</dbReference>
<dbReference type="Gene3D" id="1.20.120.530">
    <property type="entry name" value="GntR ligand-binding domain-like"/>
    <property type="match status" value="1"/>
</dbReference>
<dbReference type="PROSITE" id="PS50949">
    <property type="entry name" value="HTH_GNTR"/>
    <property type="match status" value="1"/>
</dbReference>
<evidence type="ECO:0000259" key="4">
    <source>
        <dbReference type="PROSITE" id="PS50949"/>
    </source>
</evidence>
<dbReference type="InterPro" id="IPR036390">
    <property type="entry name" value="WH_DNA-bd_sf"/>
</dbReference>
<evidence type="ECO:0000256" key="2">
    <source>
        <dbReference type="ARBA" id="ARBA00023125"/>
    </source>
</evidence>
<name>A0A6F8SSZ3_9GAMM</name>
<evidence type="ECO:0000313" key="6">
    <source>
        <dbReference type="Proteomes" id="UP000503197"/>
    </source>
</evidence>
<reference evidence="5 6" key="1">
    <citation type="submission" date="2020-02" db="EMBL/GenBank/DDBJ databases">
        <title>Complete Genome Sequence of Halomonas meridiana strain BAA-801, Isolated from Deep Sea Thermal Vent.</title>
        <authorList>
            <person name="Takahashi Y."/>
            <person name="Takahashi H."/>
            <person name="Galipon J."/>
            <person name="Arakawa K."/>
        </authorList>
    </citation>
    <scope>NUCLEOTIDE SEQUENCE [LARGE SCALE GENOMIC DNA]</scope>
    <source>
        <strain evidence="5 6">Slthf1</strain>
    </source>
</reference>
<proteinExistence type="predicted"/>
<dbReference type="SUPFAM" id="SSF46785">
    <property type="entry name" value="Winged helix' DNA-binding domain"/>
    <property type="match status" value="1"/>
</dbReference>
<dbReference type="SMART" id="SM00895">
    <property type="entry name" value="FCD"/>
    <property type="match status" value="1"/>
</dbReference>
<dbReference type="InterPro" id="IPR008920">
    <property type="entry name" value="TF_FadR/GntR_C"/>
</dbReference>
<keyword evidence="1" id="KW-0805">Transcription regulation</keyword>
<keyword evidence="3" id="KW-0804">Transcription</keyword>
<accession>A0A6F8SSZ3</accession>
<dbReference type="InterPro" id="IPR036388">
    <property type="entry name" value="WH-like_DNA-bd_sf"/>
</dbReference>
<evidence type="ECO:0000256" key="1">
    <source>
        <dbReference type="ARBA" id="ARBA00023015"/>
    </source>
</evidence>
<gene>
    <name evidence="5" type="ORF">HMSLTHF_08480</name>
</gene>
<dbReference type="InterPro" id="IPR000524">
    <property type="entry name" value="Tscrpt_reg_HTH_GntR"/>
</dbReference>
<dbReference type="PANTHER" id="PTHR43537">
    <property type="entry name" value="TRANSCRIPTIONAL REGULATOR, GNTR FAMILY"/>
    <property type="match status" value="1"/>
</dbReference>
<dbReference type="SMART" id="SM00345">
    <property type="entry name" value="HTH_GNTR"/>
    <property type="match status" value="1"/>
</dbReference>
<dbReference type="GO" id="GO:0003700">
    <property type="term" value="F:DNA-binding transcription factor activity"/>
    <property type="evidence" value="ECO:0007669"/>
    <property type="project" value="InterPro"/>
</dbReference>
<dbReference type="PANTHER" id="PTHR43537:SF20">
    <property type="entry name" value="HTH-TYPE TRANSCRIPTIONAL REPRESSOR GLAR"/>
    <property type="match status" value="1"/>
</dbReference>
<dbReference type="EMBL" id="AP022821">
    <property type="protein sequence ID" value="BCA91073.1"/>
    <property type="molecule type" value="Genomic_DNA"/>
</dbReference>
<dbReference type="GO" id="GO:0003677">
    <property type="term" value="F:DNA binding"/>
    <property type="evidence" value="ECO:0007669"/>
    <property type="project" value="UniProtKB-KW"/>
</dbReference>
<evidence type="ECO:0000313" key="5">
    <source>
        <dbReference type="EMBL" id="BCA91073.1"/>
    </source>
</evidence>
<dbReference type="Pfam" id="PF07729">
    <property type="entry name" value="FCD"/>
    <property type="match status" value="1"/>
</dbReference>
<dbReference type="Gene3D" id="1.10.10.10">
    <property type="entry name" value="Winged helix-like DNA-binding domain superfamily/Winged helix DNA-binding domain"/>
    <property type="match status" value="1"/>
</dbReference>
<feature type="domain" description="HTH gntR-type" evidence="4">
    <location>
        <begin position="21"/>
        <end position="88"/>
    </location>
</feature>
<sequence>MPCVGMQKDSGMNKPMQLSSTKASSSIYDLLRRDLVGGRFKAGEKLAINTLKEQYQVGLSPLREALNKLAAYGLLIQENQRGFRVPKLSREELDDIARLRTELEGMALERAIAHGDAVWEADLLAAAHRLKRADITLDKGEEWERLHTHFHRTLVAPCGSVWLLRFIEQLHDQFDRYRRLGPKMPTIRQELDEQHHELVELALQRDATAARALMDDHIHKSYEVALARYQQHA</sequence>
<evidence type="ECO:0000256" key="3">
    <source>
        <dbReference type="ARBA" id="ARBA00023163"/>
    </source>
</evidence>
<dbReference type="AlphaFoldDB" id="A0A6F8SSZ3"/>
<protein>
    <submittedName>
        <fullName evidence="5">GntR family transcriptional regulator</fullName>
    </submittedName>
</protein>
<dbReference type="Pfam" id="PF00392">
    <property type="entry name" value="GntR"/>
    <property type="match status" value="1"/>
</dbReference>